<dbReference type="Gene3D" id="3.40.50.1820">
    <property type="entry name" value="alpha/beta hydrolase"/>
    <property type="match status" value="1"/>
</dbReference>
<evidence type="ECO:0000313" key="2">
    <source>
        <dbReference type="Proteomes" id="UP001230188"/>
    </source>
</evidence>
<proteinExistence type="predicted"/>
<dbReference type="Proteomes" id="UP001230188">
    <property type="component" value="Unassembled WGS sequence"/>
</dbReference>
<dbReference type="PANTHER" id="PTHR42103:SF2">
    <property type="entry name" value="AB HYDROLASE-1 DOMAIN-CONTAINING PROTEIN"/>
    <property type="match status" value="1"/>
</dbReference>
<dbReference type="SUPFAM" id="SSF53474">
    <property type="entry name" value="alpha/beta-Hydrolases"/>
    <property type="match status" value="1"/>
</dbReference>
<evidence type="ECO:0000313" key="1">
    <source>
        <dbReference type="EMBL" id="KAJ8601312.1"/>
    </source>
</evidence>
<keyword evidence="2" id="KW-1185">Reference proteome</keyword>
<sequence length="229" mass="25039">MHQEPLLEEPLRLRSGAYCRMYRGDPSAKVGVVAMHPWGPLGGNLHDPHVVTVTRFFGHAGCATARLQFRTGFSCGSAPIGDASAAAEALLRIPNIQRVLLVGYSYGSIVAMSAADAIPEALGWASIAPPLDYVWALFLFNSRAILDQTRITLPKLLVHPTRDEFCKTATFDAYTQSLPEPKLPIKIRDASHFNVARHIPAALRQWLQAHFGAADAEAFARGDFPAMHQ</sequence>
<comment type="caution">
    <text evidence="1">The sequence shown here is derived from an EMBL/GenBank/DDBJ whole genome shotgun (WGS) entry which is preliminary data.</text>
</comment>
<evidence type="ECO:0008006" key="3">
    <source>
        <dbReference type="Google" id="ProtNLM"/>
    </source>
</evidence>
<reference evidence="1" key="1">
    <citation type="submission" date="2023-01" db="EMBL/GenBank/DDBJ databases">
        <title>Metagenome sequencing of chrysophaentin producing Chrysophaeum taylorii.</title>
        <authorList>
            <person name="Davison J."/>
            <person name="Bewley C."/>
        </authorList>
    </citation>
    <scope>NUCLEOTIDE SEQUENCE</scope>
    <source>
        <strain evidence="1">NIES-1699</strain>
    </source>
</reference>
<organism evidence="1 2">
    <name type="scientific">Chrysophaeum taylorii</name>
    <dbReference type="NCBI Taxonomy" id="2483200"/>
    <lineage>
        <taxon>Eukaryota</taxon>
        <taxon>Sar</taxon>
        <taxon>Stramenopiles</taxon>
        <taxon>Ochrophyta</taxon>
        <taxon>Pelagophyceae</taxon>
        <taxon>Pelagomonadales</taxon>
        <taxon>Pelagomonadaceae</taxon>
        <taxon>Chrysophaeum</taxon>
    </lineage>
</organism>
<accession>A0AAD7UC71</accession>
<gene>
    <name evidence="1" type="ORF">CTAYLR_007246</name>
</gene>
<dbReference type="InterPro" id="IPR029058">
    <property type="entry name" value="AB_hydrolase_fold"/>
</dbReference>
<dbReference type="EMBL" id="JAQMWT010000439">
    <property type="protein sequence ID" value="KAJ8601312.1"/>
    <property type="molecule type" value="Genomic_DNA"/>
</dbReference>
<name>A0AAD7UC71_9STRA</name>
<dbReference type="AlphaFoldDB" id="A0AAD7UC71"/>
<dbReference type="PANTHER" id="PTHR42103">
    <property type="entry name" value="ALPHA/BETA-HYDROLASES SUPERFAMILY PROTEIN"/>
    <property type="match status" value="1"/>
</dbReference>
<protein>
    <recommendedName>
        <fullName evidence="3">AB hydrolase-1 domain-containing protein</fullName>
    </recommendedName>
</protein>